<sequence length="44" mass="4751">MKRLVNHSMCKCFEAGIGRMEALTVQTGLGLFLFLGPPTLALGQ</sequence>
<dbReference type="EMBL" id="MLBF01000006">
    <property type="protein sequence ID" value="OLN32859.1"/>
    <property type="molecule type" value="Genomic_DNA"/>
</dbReference>
<proteinExistence type="predicted"/>
<dbReference type="STRING" id="1888891.DSOL_1305"/>
<name>A0A1Q8QZQ4_9FIRM</name>
<reference evidence="1 2" key="1">
    <citation type="submission" date="2016-09" db="EMBL/GenBank/DDBJ databases">
        <title>Complete genome of Desulfosporosinus sp. OL.</title>
        <authorList>
            <person name="Mardanov A."/>
            <person name="Beletsky A."/>
            <person name="Panova A."/>
            <person name="Karnachuk O."/>
            <person name="Ravin N."/>
        </authorList>
    </citation>
    <scope>NUCLEOTIDE SEQUENCE [LARGE SCALE GENOMIC DNA]</scope>
    <source>
        <strain evidence="1 2">OL</strain>
    </source>
</reference>
<dbReference type="AlphaFoldDB" id="A0A1Q8QZQ4"/>
<comment type="caution">
    <text evidence="1">The sequence shown here is derived from an EMBL/GenBank/DDBJ whole genome shotgun (WGS) entry which is preliminary data.</text>
</comment>
<evidence type="ECO:0000313" key="2">
    <source>
        <dbReference type="Proteomes" id="UP000186102"/>
    </source>
</evidence>
<accession>A0A1Q8QZQ4</accession>
<protein>
    <submittedName>
        <fullName evidence="1">Uncharacterized protein</fullName>
    </submittedName>
</protein>
<organism evidence="1 2">
    <name type="scientific">Desulfosporosinus metallidurans</name>
    <dbReference type="NCBI Taxonomy" id="1888891"/>
    <lineage>
        <taxon>Bacteria</taxon>
        <taxon>Bacillati</taxon>
        <taxon>Bacillota</taxon>
        <taxon>Clostridia</taxon>
        <taxon>Eubacteriales</taxon>
        <taxon>Desulfitobacteriaceae</taxon>
        <taxon>Desulfosporosinus</taxon>
    </lineage>
</organism>
<dbReference type="Proteomes" id="UP000186102">
    <property type="component" value="Unassembled WGS sequence"/>
</dbReference>
<keyword evidence="2" id="KW-1185">Reference proteome</keyword>
<evidence type="ECO:0000313" key="1">
    <source>
        <dbReference type="EMBL" id="OLN32859.1"/>
    </source>
</evidence>
<gene>
    <name evidence="1" type="ORF">DSOL_1305</name>
</gene>